<dbReference type="PANTHER" id="PTHR23255:SF72">
    <property type="entry name" value="RECEPTOR PROTEIN SERINE_THREONINE KINASE"/>
    <property type="match status" value="1"/>
</dbReference>
<name>A0A5K1VH00_ENTHI</name>
<keyword evidence="5" id="KW-0808">Transferase</keyword>
<keyword evidence="11" id="KW-1133">Transmembrane helix</keyword>
<evidence type="ECO:0000256" key="7">
    <source>
        <dbReference type="ARBA" id="ARBA00022729"/>
    </source>
</evidence>
<sequence>MAEFQIDNLDSLIESENVETIRNYFKKKNPKEIKDILTKQVSILTVAFPISYAIVKKRVRSFNELLDIYIKNKFDINQQDDGGLTILHYAVQSKDSRFITTLLNIPGINPYAPDNDGQSPFIYFLRFHDEPTIVECLEAFIKCSRIILNSRIASGRYKGDFPINIAFQNQRSCGILLETFLKNGAVPDVTNFSNDVPLLYAVQKKRLDLVLLLLKFGARIYIANNAGNSPLSIAMKTESKITSVFSLVDSIHIKMRNEFSLTLQYDLPRMIGIGLFTDVSTSQAMRNMINIGVNPDIVKRFMEVCRKTEKDFMESRDAFDLLYYKEDEGELEEEKKLDVKSIEFLGESIGNKNKLGMGLYGEVVRARYKGKTIGIEYIRLENEETTKLFEEQIEKKLSTINHENVLQIMKTLVTDNSIWIMTEYTDKGCLFDLLQGPKLNWEIICGIAIDIAEGLVCLKENGIVHGQLNSTRIFVTLDGRAKISEYGFKQICERHKENHLIDIEIAYMAPEQLSNTPVFDNEGDKYSYGMICWEMITRLITGEHVIPYYSDEENYTNETDAIVKKKILSGSIPNIATRENAQVFTAPPKLGKLYRNICQTKVELRNGWDKIIEEWRNFDEENTNDPKRWKNCLQTDGEICPGEYANKKFKLVKAAEEVMK</sequence>
<protein>
    <recommendedName>
        <fullName evidence="3">receptor protein serine/threonine kinase</fullName>
        <ecNumber evidence="3">2.7.11.30</ecNumber>
    </recommendedName>
</protein>
<accession>A0A5K1VH00</accession>
<dbReference type="Pfam" id="PF07714">
    <property type="entry name" value="PK_Tyr_Ser-Thr"/>
    <property type="match status" value="1"/>
</dbReference>
<evidence type="ECO:0000256" key="2">
    <source>
        <dbReference type="ARBA" id="ARBA00009605"/>
    </source>
</evidence>
<evidence type="ECO:0000256" key="3">
    <source>
        <dbReference type="ARBA" id="ARBA00012401"/>
    </source>
</evidence>
<dbReference type="GO" id="GO:0005524">
    <property type="term" value="F:ATP binding"/>
    <property type="evidence" value="ECO:0007669"/>
    <property type="project" value="UniProtKB-KW"/>
</dbReference>
<evidence type="ECO:0000256" key="13">
    <source>
        <dbReference type="ARBA" id="ARBA00023170"/>
    </source>
</evidence>
<dbReference type="VEuPathDB" id="AmoebaDB:EHI7A_043300"/>
<dbReference type="PROSITE" id="PS50011">
    <property type="entry name" value="PROTEIN_KINASE_DOM"/>
    <property type="match status" value="1"/>
</dbReference>
<dbReference type="InterPro" id="IPR000719">
    <property type="entry name" value="Prot_kinase_dom"/>
</dbReference>
<evidence type="ECO:0000259" key="15">
    <source>
        <dbReference type="PROSITE" id="PS50011"/>
    </source>
</evidence>
<evidence type="ECO:0000256" key="10">
    <source>
        <dbReference type="ARBA" id="ARBA00022840"/>
    </source>
</evidence>
<dbReference type="AlphaFoldDB" id="A0A5K1VH00"/>
<keyword evidence="12" id="KW-0472">Membrane</keyword>
<proteinExistence type="inferred from homology"/>
<dbReference type="VEuPathDB" id="AmoebaDB:EHI_174100"/>
<evidence type="ECO:0000256" key="8">
    <source>
        <dbReference type="ARBA" id="ARBA00022741"/>
    </source>
</evidence>
<dbReference type="Gene3D" id="1.25.40.20">
    <property type="entry name" value="Ankyrin repeat-containing domain"/>
    <property type="match status" value="1"/>
</dbReference>
<gene>
    <name evidence="16" type="ORF">CL6EHI_174100</name>
</gene>
<dbReference type="VEuPathDB" id="AmoebaDB:KM1_086720"/>
<dbReference type="EMBL" id="BDEQ01000001">
    <property type="protein sequence ID" value="GAT95349.1"/>
    <property type="molecule type" value="Genomic_DNA"/>
</dbReference>
<dbReference type="EC" id="2.7.11.30" evidence="3"/>
<dbReference type="GO" id="GO:0005886">
    <property type="term" value="C:plasma membrane"/>
    <property type="evidence" value="ECO:0007669"/>
    <property type="project" value="TreeGrafter"/>
</dbReference>
<keyword evidence="13" id="KW-0675">Receptor</keyword>
<feature type="domain" description="Protein kinase" evidence="15">
    <location>
        <begin position="349"/>
        <end position="619"/>
    </location>
</feature>
<feature type="repeat" description="ANK" evidence="14">
    <location>
        <begin position="193"/>
        <end position="225"/>
    </location>
</feature>
<dbReference type="InterPro" id="IPR011009">
    <property type="entry name" value="Kinase-like_dom_sf"/>
</dbReference>
<dbReference type="VEuPathDB" id="AmoebaDB:EHI5A_067240"/>
<dbReference type="SMART" id="SM00248">
    <property type="entry name" value="ANK"/>
    <property type="match status" value="2"/>
</dbReference>
<keyword evidence="6" id="KW-0812">Transmembrane</keyword>
<keyword evidence="7" id="KW-0732">Signal</keyword>
<evidence type="ECO:0000256" key="9">
    <source>
        <dbReference type="ARBA" id="ARBA00022777"/>
    </source>
</evidence>
<dbReference type="SUPFAM" id="SSF48403">
    <property type="entry name" value="Ankyrin repeat"/>
    <property type="match status" value="1"/>
</dbReference>
<evidence type="ECO:0000313" key="16">
    <source>
        <dbReference type="EMBL" id="GAT95349.1"/>
    </source>
</evidence>
<evidence type="ECO:0000256" key="6">
    <source>
        <dbReference type="ARBA" id="ARBA00022692"/>
    </source>
</evidence>
<keyword evidence="8" id="KW-0547">Nucleotide-binding</keyword>
<evidence type="ECO:0000256" key="11">
    <source>
        <dbReference type="ARBA" id="ARBA00022989"/>
    </source>
</evidence>
<dbReference type="InterPro" id="IPR036770">
    <property type="entry name" value="Ankyrin_rpt-contain_sf"/>
</dbReference>
<keyword evidence="4" id="KW-0723">Serine/threonine-protein kinase</keyword>
<dbReference type="VEuPathDB" id="AmoebaDB:EHI8A_042350"/>
<evidence type="ECO:0000256" key="12">
    <source>
        <dbReference type="ARBA" id="ARBA00023136"/>
    </source>
</evidence>
<dbReference type="InterPro" id="IPR000333">
    <property type="entry name" value="TGFB_receptor"/>
</dbReference>
<reference evidence="16 17" key="1">
    <citation type="submission" date="2016-05" db="EMBL/GenBank/DDBJ databases">
        <title>First whole genome sequencing of Entamoeba histolytica HM1:IMSS-clone-6.</title>
        <authorList>
            <person name="Mukherjee Avik.K."/>
            <person name="Izumyama S."/>
            <person name="Nakada-Tsukui K."/>
            <person name="Nozaki T."/>
        </authorList>
    </citation>
    <scope>NUCLEOTIDE SEQUENCE [LARGE SCALE GENOMIC DNA]</scope>
    <source>
        <strain evidence="16 17">HM1:IMSS clone 6</strain>
    </source>
</reference>
<evidence type="ECO:0000256" key="1">
    <source>
        <dbReference type="ARBA" id="ARBA00004479"/>
    </source>
</evidence>
<keyword evidence="14" id="KW-0040">ANK repeat</keyword>
<dbReference type="OMA" id="FMETRES"/>
<dbReference type="SUPFAM" id="SSF56112">
    <property type="entry name" value="Protein kinase-like (PK-like)"/>
    <property type="match status" value="1"/>
</dbReference>
<dbReference type="Gene3D" id="1.10.510.10">
    <property type="entry name" value="Transferase(Phosphotransferase) domain 1"/>
    <property type="match status" value="1"/>
</dbReference>
<dbReference type="InterPro" id="IPR002110">
    <property type="entry name" value="Ankyrin_rpt"/>
</dbReference>
<comment type="similarity">
    <text evidence="2">Belongs to the protein kinase superfamily. TKL Ser/Thr protein kinase family. TGFB receptor subfamily.</text>
</comment>
<keyword evidence="10" id="KW-0067">ATP-binding</keyword>
<keyword evidence="9" id="KW-0418">Kinase</keyword>
<evidence type="ECO:0000256" key="5">
    <source>
        <dbReference type="ARBA" id="ARBA00022679"/>
    </source>
</evidence>
<dbReference type="Proteomes" id="UP000078387">
    <property type="component" value="Unassembled WGS sequence"/>
</dbReference>
<dbReference type="GO" id="GO:0004675">
    <property type="term" value="F:transmembrane receptor protein serine/threonine kinase activity"/>
    <property type="evidence" value="ECO:0007669"/>
    <property type="project" value="UniProtKB-EC"/>
</dbReference>
<evidence type="ECO:0000313" key="17">
    <source>
        <dbReference type="Proteomes" id="UP000078387"/>
    </source>
</evidence>
<evidence type="ECO:0000256" key="14">
    <source>
        <dbReference type="PROSITE-ProRule" id="PRU00023"/>
    </source>
</evidence>
<comment type="caution">
    <text evidence="16">The sequence shown here is derived from an EMBL/GenBank/DDBJ whole genome shotgun (WGS) entry which is preliminary data.</text>
</comment>
<dbReference type="PROSITE" id="PS50088">
    <property type="entry name" value="ANK_REPEAT"/>
    <property type="match status" value="1"/>
</dbReference>
<dbReference type="InterPro" id="IPR001245">
    <property type="entry name" value="Ser-Thr/Tyr_kinase_cat_dom"/>
</dbReference>
<evidence type="ECO:0000256" key="4">
    <source>
        <dbReference type="ARBA" id="ARBA00022527"/>
    </source>
</evidence>
<organism evidence="16 17">
    <name type="scientific">Entamoeba histolytica</name>
    <dbReference type="NCBI Taxonomy" id="5759"/>
    <lineage>
        <taxon>Eukaryota</taxon>
        <taxon>Amoebozoa</taxon>
        <taxon>Evosea</taxon>
        <taxon>Archamoebae</taxon>
        <taxon>Mastigamoebida</taxon>
        <taxon>Entamoebidae</taxon>
        <taxon>Entamoeba</taxon>
    </lineage>
</organism>
<dbReference type="PANTHER" id="PTHR23255">
    <property type="entry name" value="TRANSFORMING GROWTH FACTOR-BETA RECEPTOR TYPE I AND II"/>
    <property type="match status" value="1"/>
</dbReference>
<comment type="subcellular location">
    <subcellularLocation>
        <location evidence="1">Membrane</location>
        <topology evidence="1">Single-pass type I membrane protein</topology>
    </subcellularLocation>
</comment>